<dbReference type="EC" id="2.7.1.31" evidence="3"/>
<proteinExistence type="inferred from homology"/>
<evidence type="ECO:0000313" key="12">
    <source>
        <dbReference type="Proteomes" id="UP001231518"/>
    </source>
</evidence>
<dbReference type="InterPro" id="IPR025286">
    <property type="entry name" value="MOFRL_assoc_dom"/>
</dbReference>
<dbReference type="Pfam" id="PF13660">
    <property type="entry name" value="DUF4147"/>
    <property type="match status" value="1"/>
</dbReference>
<accession>A0AAD8DR94</accession>
<keyword evidence="8" id="KW-0067">ATP-binding</keyword>
<dbReference type="FunFam" id="3.40.50.10180:FF:000001">
    <property type="entry name" value="Glycerate kinase"/>
    <property type="match status" value="1"/>
</dbReference>
<dbReference type="InterPro" id="IPR037035">
    <property type="entry name" value="GK-like_C_sf"/>
</dbReference>
<evidence type="ECO:0000256" key="3">
    <source>
        <dbReference type="ARBA" id="ARBA00012101"/>
    </source>
</evidence>
<dbReference type="SUPFAM" id="SSF82544">
    <property type="entry name" value="GckA/TtuD-like"/>
    <property type="match status" value="1"/>
</dbReference>
<comment type="catalytic activity">
    <reaction evidence="1">
        <text>(R)-glycerate + ATP = (2R)-3-phosphoglycerate + ADP + H(+)</text>
        <dbReference type="Rhea" id="RHEA:23516"/>
        <dbReference type="ChEBI" id="CHEBI:15378"/>
        <dbReference type="ChEBI" id="CHEBI:16659"/>
        <dbReference type="ChEBI" id="CHEBI:30616"/>
        <dbReference type="ChEBI" id="CHEBI:58272"/>
        <dbReference type="ChEBI" id="CHEBI:456216"/>
        <dbReference type="EC" id="2.7.1.31"/>
    </reaction>
</comment>
<organism evidence="11 12">
    <name type="scientific">Mythimna separata</name>
    <name type="common">Oriental armyworm</name>
    <name type="synonym">Pseudaletia separata</name>
    <dbReference type="NCBI Taxonomy" id="271217"/>
    <lineage>
        <taxon>Eukaryota</taxon>
        <taxon>Metazoa</taxon>
        <taxon>Ecdysozoa</taxon>
        <taxon>Arthropoda</taxon>
        <taxon>Hexapoda</taxon>
        <taxon>Insecta</taxon>
        <taxon>Pterygota</taxon>
        <taxon>Neoptera</taxon>
        <taxon>Endopterygota</taxon>
        <taxon>Lepidoptera</taxon>
        <taxon>Glossata</taxon>
        <taxon>Ditrysia</taxon>
        <taxon>Noctuoidea</taxon>
        <taxon>Noctuidae</taxon>
        <taxon>Noctuinae</taxon>
        <taxon>Hadenini</taxon>
        <taxon>Mythimna</taxon>
    </lineage>
</organism>
<evidence type="ECO:0000259" key="9">
    <source>
        <dbReference type="Pfam" id="PF05161"/>
    </source>
</evidence>
<evidence type="ECO:0000256" key="6">
    <source>
        <dbReference type="ARBA" id="ARBA00022741"/>
    </source>
</evidence>
<protein>
    <recommendedName>
        <fullName evidence="4">Glycerate kinase</fullName>
        <ecNumber evidence="3">2.7.1.31</ecNumber>
    </recommendedName>
</protein>
<keyword evidence="7" id="KW-0418">Kinase</keyword>
<dbReference type="Gene3D" id="3.40.1480.10">
    <property type="entry name" value="MOFRL domain"/>
    <property type="match status" value="1"/>
</dbReference>
<evidence type="ECO:0000256" key="5">
    <source>
        <dbReference type="ARBA" id="ARBA00022679"/>
    </source>
</evidence>
<dbReference type="AlphaFoldDB" id="A0AAD8DR94"/>
<dbReference type="GO" id="GO:0008887">
    <property type="term" value="F:glycerate kinase activity"/>
    <property type="evidence" value="ECO:0007669"/>
    <property type="project" value="UniProtKB-EC"/>
</dbReference>
<evidence type="ECO:0000256" key="2">
    <source>
        <dbReference type="ARBA" id="ARBA00005393"/>
    </source>
</evidence>
<dbReference type="PANTHER" id="PTHR12227:SF0">
    <property type="entry name" value="GLYCERATE KINASE"/>
    <property type="match status" value="1"/>
</dbReference>
<evidence type="ECO:0000259" key="10">
    <source>
        <dbReference type="Pfam" id="PF13660"/>
    </source>
</evidence>
<dbReference type="GO" id="GO:0005737">
    <property type="term" value="C:cytoplasm"/>
    <property type="evidence" value="ECO:0007669"/>
    <property type="project" value="TreeGrafter"/>
</dbReference>
<evidence type="ECO:0000256" key="4">
    <source>
        <dbReference type="ARBA" id="ARBA00020720"/>
    </source>
</evidence>
<keyword evidence="12" id="KW-1185">Reference proteome</keyword>
<dbReference type="Gene3D" id="3.40.50.10180">
    <property type="entry name" value="Glycerate kinase, MOFRL-like N-terminal domain"/>
    <property type="match status" value="1"/>
</dbReference>
<feature type="domain" description="MOFRL-associated" evidence="10">
    <location>
        <begin position="12"/>
        <end position="250"/>
    </location>
</feature>
<evidence type="ECO:0000256" key="7">
    <source>
        <dbReference type="ARBA" id="ARBA00022777"/>
    </source>
</evidence>
<dbReference type="PANTHER" id="PTHR12227">
    <property type="entry name" value="GLYCERATE KINASE"/>
    <property type="match status" value="1"/>
</dbReference>
<dbReference type="InterPro" id="IPR038614">
    <property type="entry name" value="GK_N_sf"/>
</dbReference>
<evidence type="ECO:0000256" key="8">
    <source>
        <dbReference type="ARBA" id="ARBA00022840"/>
    </source>
</evidence>
<sequence length="483" mass="53044">MSKQVVGDLMKPFLCSVQAVLPENLIRRFVRYNATAQQLTIDGENISLRNRNVHLIGSGKAVQNMAKELESILSSKIKYGIISIPVGSLSHKPTNQNISYCEGALNNLPDAKALNTAEKIREHITNLEKDDLLLVLLSGGGSALMPLPKPPITLDQKTALIKNLANAGADIKELNTVRKRISHLKGGQLGIMAQPAQVVSLVLSDIVGDPLDLIASGPTTENEDDPSQAINIIKKYELMDQLPESVKKVLSENDNTEEFPRTNVKNYVIGSNKISIAAALEEAKKLNYLPIPLSDVVTGEVKEIASEYVKLTKVFCQYLTGKLSIDDLEQKIQSYNIPGINKNALENVGTDTNKDLCLILGGEITVNVRGSGKGGRNQQLALEFSNYLHNAKDDFVNFDIYFLSAGTDGIDGPTDAAGAIGYLDLISDAKKENLDPQKYLVENDSYNFYKKFKDGNFHVITGHTNTNVMDIHLIIIRRNKQIF</sequence>
<comment type="caution">
    <text evidence="11">The sequence shown here is derived from an EMBL/GenBank/DDBJ whole genome shotgun (WGS) entry which is preliminary data.</text>
</comment>
<dbReference type="InterPro" id="IPR007835">
    <property type="entry name" value="MOFRL"/>
</dbReference>
<dbReference type="InterPro" id="IPR039760">
    <property type="entry name" value="MOFRL_protein"/>
</dbReference>
<dbReference type="Pfam" id="PF05161">
    <property type="entry name" value="MOFRL"/>
    <property type="match status" value="1"/>
</dbReference>
<keyword evidence="6" id="KW-0547">Nucleotide-binding</keyword>
<dbReference type="Proteomes" id="UP001231518">
    <property type="component" value="Chromosome 24"/>
</dbReference>
<evidence type="ECO:0000313" key="11">
    <source>
        <dbReference type="EMBL" id="KAJ8715610.1"/>
    </source>
</evidence>
<reference evidence="11" key="1">
    <citation type="submission" date="2023-03" db="EMBL/GenBank/DDBJ databases">
        <title>Chromosome-level genomes of two armyworms, Mythimna separata and Mythimna loreyi, provide insights into the biosynthesis and reception of sex pheromones.</title>
        <authorList>
            <person name="Zhao H."/>
        </authorList>
    </citation>
    <scope>NUCLEOTIDE SEQUENCE</scope>
    <source>
        <strain evidence="11">BeijingLab</strain>
        <tissue evidence="11">Pupa</tissue>
    </source>
</reference>
<feature type="domain" description="MOFRL" evidence="9">
    <location>
        <begin position="357"/>
        <end position="470"/>
    </location>
</feature>
<evidence type="ECO:0000256" key="1">
    <source>
        <dbReference type="ARBA" id="ARBA00000694"/>
    </source>
</evidence>
<keyword evidence="5" id="KW-0808">Transferase</keyword>
<gene>
    <name evidence="11" type="ORF">PYW07_010092</name>
</gene>
<dbReference type="GO" id="GO:0005524">
    <property type="term" value="F:ATP binding"/>
    <property type="evidence" value="ECO:0007669"/>
    <property type="project" value="UniProtKB-KW"/>
</dbReference>
<name>A0AAD8DR94_MYTSE</name>
<dbReference type="EMBL" id="JARGEI010000018">
    <property type="protein sequence ID" value="KAJ8715610.1"/>
    <property type="molecule type" value="Genomic_DNA"/>
</dbReference>
<comment type="similarity">
    <text evidence="2">Belongs to the glycerate kinase type-2 family.</text>
</comment>